<dbReference type="Proteomes" id="UP000254496">
    <property type="component" value="Unassembled WGS sequence"/>
</dbReference>
<dbReference type="AlphaFoldDB" id="A0A1V4AZY9"/>
<sequence>MNIEIVPVTAFQQNCSIIWDDNKNAAIIDPGGESAKLIKRVEELALNLKLILLTHGHIDHVGAALKLKQYFNVEIWGSNEKDDFLFKSLPQQSEKFGLLFETEAFQPDRWLNDENEVIHVGEMSFEVLHLPGHTPGHIGFIEHSKKVAFTGDVLFQNSIGRTDFPGGNHADLIQSIQDKLWKLNDDMIIIAGHGSYTTIAQEKKHNPYVR</sequence>
<proteinExistence type="predicted"/>
<keyword evidence="2" id="KW-0479">Metal-binding</keyword>
<dbReference type="CDD" id="cd07737">
    <property type="entry name" value="YcbL-like_MBL-fold"/>
    <property type="match status" value="1"/>
</dbReference>
<dbReference type="Pfam" id="PF00753">
    <property type="entry name" value="Lactamase_B"/>
    <property type="match status" value="1"/>
</dbReference>
<dbReference type="GO" id="GO:0046872">
    <property type="term" value="F:metal ion binding"/>
    <property type="evidence" value="ECO:0007669"/>
    <property type="project" value="UniProtKB-KW"/>
</dbReference>
<protein>
    <submittedName>
        <fullName evidence="6">Glyoxalase II family protein</fullName>
    </submittedName>
</protein>
<reference evidence="8 9" key="1">
    <citation type="submission" date="2018-06" db="EMBL/GenBank/DDBJ databases">
        <authorList>
            <consortium name="Pathogen Informatics"/>
            <person name="Doyle S."/>
        </authorList>
    </citation>
    <scope>NUCLEOTIDE SEQUENCE [LARGE SCALE GENOMIC DNA]</scope>
    <source>
        <strain evidence="6 8">NCTC1659</strain>
        <strain evidence="7 9">NCTC8540</strain>
    </source>
</reference>
<organism evidence="6 8">
    <name type="scientific">Canicola haemoglobinophilus</name>
    <dbReference type="NCBI Taxonomy" id="733"/>
    <lineage>
        <taxon>Bacteria</taxon>
        <taxon>Pseudomonadati</taxon>
        <taxon>Pseudomonadota</taxon>
        <taxon>Gammaproteobacteria</taxon>
        <taxon>Pasteurellales</taxon>
        <taxon>Pasteurellaceae</taxon>
        <taxon>Canicola</taxon>
    </lineage>
</organism>
<evidence type="ECO:0000256" key="4">
    <source>
        <dbReference type="ARBA" id="ARBA00022833"/>
    </source>
</evidence>
<keyword evidence="4" id="KW-0862">Zinc</keyword>
<dbReference type="PANTHER" id="PTHR46233:SF3">
    <property type="entry name" value="HYDROXYACYLGLUTATHIONE HYDROLASE GLOC"/>
    <property type="match status" value="1"/>
</dbReference>
<evidence type="ECO:0000313" key="8">
    <source>
        <dbReference type="Proteomes" id="UP000254329"/>
    </source>
</evidence>
<evidence type="ECO:0000259" key="5">
    <source>
        <dbReference type="SMART" id="SM00849"/>
    </source>
</evidence>
<feature type="domain" description="Metallo-beta-lactamase" evidence="5">
    <location>
        <begin position="12"/>
        <end position="193"/>
    </location>
</feature>
<dbReference type="InterPro" id="IPR001279">
    <property type="entry name" value="Metallo-B-lactamas"/>
</dbReference>
<dbReference type="Proteomes" id="UP000254329">
    <property type="component" value="Unassembled WGS sequence"/>
</dbReference>
<comment type="cofactor">
    <cofactor evidence="1">
        <name>Zn(2+)</name>
        <dbReference type="ChEBI" id="CHEBI:29105"/>
    </cofactor>
</comment>
<dbReference type="EMBL" id="UGHF01000001">
    <property type="protein sequence ID" value="STO60251.1"/>
    <property type="molecule type" value="Genomic_DNA"/>
</dbReference>
<evidence type="ECO:0000313" key="9">
    <source>
        <dbReference type="Proteomes" id="UP000254496"/>
    </source>
</evidence>
<evidence type="ECO:0000256" key="1">
    <source>
        <dbReference type="ARBA" id="ARBA00001947"/>
    </source>
</evidence>
<dbReference type="OrthoDB" id="9802991at2"/>
<dbReference type="GO" id="GO:0016787">
    <property type="term" value="F:hydrolase activity"/>
    <property type="evidence" value="ECO:0007669"/>
    <property type="project" value="UniProtKB-KW"/>
</dbReference>
<evidence type="ECO:0000313" key="6">
    <source>
        <dbReference type="EMBL" id="STO60251.1"/>
    </source>
</evidence>
<dbReference type="PANTHER" id="PTHR46233">
    <property type="entry name" value="HYDROXYACYLGLUTATHIONE HYDROLASE GLOC"/>
    <property type="match status" value="1"/>
</dbReference>
<dbReference type="SMART" id="SM00849">
    <property type="entry name" value="Lactamase_B"/>
    <property type="match status" value="1"/>
</dbReference>
<evidence type="ECO:0000313" key="7">
    <source>
        <dbReference type="EMBL" id="STO68814.1"/>
    </source>
</evidence>
<dbReference type="RefSeq" id="WP_078218890.1">
    <property type="nucleotide sequence ID" value="NZ_MUXZ01000026.1"/>
</dbReference>
<dbReference type="SUPFAM" id="SSF56281">
    <property type="entry name" value="Metallo-hydrolase/oxidoreductase"/>
    <property type="match status" value="1"/>
</dbReference>
<keyword evidence="3" id="KW-0378">Hydrolase</keyword>
<dbReference type="EMBL" id="UGHJ01000001">
    <property type="protein sequence ID" value="STO68814.1"/>
    <property type="molecule type" value="Genomic_DNA"/>
</dbReference>
<gene>
    <name evidence="6" type="ORF">NCTC1659_01527</name>
    <name evidence="7" type="ORF">NCTC8540_01328</name>
</gene>
<keyword evidence="8" id="KW-1185">Reference proteome</keyword>
<dbReference type="Gene3D" id="3.60.15.10">
    <property type="entry name" value="Ribonuclease Z/Hydroxyacylglutathione hydrolase-like"/>
    <property type="match status" value="1"/>
</dbReference>
<accession>A0A1V4AZY9</accession>
<evidence type="ECO:0000256" key="2">
    <source>
        <dbReference type="ARBA" id="ARBA00022723"/>
    </source>
</evidence>
<dbReference type="STRING" id="733.B0186_08320"/>
<name>A0A1V4AZY9_9PAST</name>
<dbReference type="InterPro" id="IPR051453">
    <property type="entry name" value="MBL_Glyoxalase_II"/>
</dbReference>
<dbReference type="InterPro" id="IPR036866">
    <property type="entry name" value="RibonucZ/Hydroxyglut_hydro"/>
</dbReference>
<evidence type="ECO:0000256" key="3">
    <source>
        <dbReference type="ARBA" id="ARBA00022801"/>
    </source>
</evidence>